<evidence type="ECO:0000313" key="1">
    <source>
        <dbReference type="EMBL" id="AGK97695.1"/>
    </source>
</evidence>
<dbReference type="RefSeq" id="WP_015615989.1">
    <property type="nucleotide sequence ID" value="NC_021182.1"/>
</dbReference>
<organism evidence="1 2">
    <name type="scientific">Clostridium pasteurianum BC1</name>
    <dbReference type="NCBI Taxonomy" id="86416"/>
    <lineage>
        <taxon>Bacteria</taxon>
        <taxon>Bacillati</taxon>
        <taxon>Bacillota</taxon>
        <taxon>Clostridia</taxon>
        <taxon>Eubacteriales</taxon>
        <taxon>Clostridiaceae</taxon>
        <taxon>Clostridium</taxon>
    </lineage>
</organism>
<dbReference type="PATRIC" id="fig|86416.3.peg.2843"/>
<name>R4KDJ8_CLOPA</name>
<gene>
    <name evidence="1" type="ORF">Clopa_2857</name>
</gene>
<sequence length="66" mass="7587">MDYIVENKEDNNVNLTIHIFNIENGYKISEILNKLQSIGYLREIGGTANSNNTISIDFVVKEEIRQ</sequence>
<proteinExistence type="predicted"/>
<dbReference type="KEGG" id="cpas:Clopa_2857"/>
<dbReference type="HOGENOM" id="CLU_2823538_0_0_9"/>
<dbReference type="STRING" id="86416.Clopa_2857"/>
<dbReference type="AlphaFoldDB" id="R4KDJ8"/>
<accession>R4KDJ8</accession>
<protein>
    <submittedName>
        <fullName evidence="1">Uncharacterized protein</fullName>
    </submittedName>
</protein>
<dbReference type="Proteomes" id="UP000013523">
    <property type="component" value="Chromosome"/>
</dbReference>
<dbReference type="EMBL" id="CP003261">
    <property type="protein sequence ID" value="AGK97695.1"/>
    <property type="molecule type" value="Genomic_DNA"/>
</dbReference>
<reference evidence="1 2" key="1">
    <citation type="submission" date="2012-01" db="EMBL/GenBank/DDBJ databases">
        <title>Complete sequence of chromosome of Clostridium pasteurianum BC1.</title>
        <authorList>
            <consortium name="US DOE Joint Genome Institute"/>
            <person name="Lucas S."/>
            <person name="Han J."/>
            <person name="Lapidus A."/>
            <person name="Cheng J.-F."/>
            <person name="Goodwin L."/>
            <person name="Pitluck S."/>
            <person name="Peters L."/>
            <person name="Mikhailova N."/>
            <person name="Teshima H."/>
            <person name="Detter J.C."/>
            <person name="Han C."/>
            <person name="Tapia R."/>
            <person name="Land M."/>
            <person name="Hauser L."/>
            <person name="Kyrpides N."/>
            <person name="Ivanova N."/>
            <person name="Pagani I."/>
            <person name="Dunn J."/>
            <person name="Taghavi S."/>
            <person name="Francis A."/>
            <person name="van der Lelie D."/>
            <person name="Woyke T."/>
        </authorList>
    </citation>
    <scope>NUCLEOTIDE SEQUENCE [LARGE SCALE GENOMIC DNA]</scope>
    <source>
        <strain evidence="1 2">BC1</strain>
    </source>
</reference>
<keyword evidence="2" id="KW-1185">Reference proteome</keyword>
<evidence type="ECO:0000313" key="2">
    <source>
        <dbReference type="Proteomes" id="UP000013523"/>
    </source>
</evidence>